<evidence type="ECO:0000256" key="2">
    <source>
        <dbReference type="ARBA" id="ARBA00023002"/>
    </source>
</evidence>
<dbReference type="EMBL" id="JAVIZC010000003">
    <property type="protein sequence ID" value="MDR6101959.1"/>
    <property type="molecule type" value="Genomic_DNA"/>
</dbReference>
<evidence type="ECO:0000256" key="1">
    <source>
        <dbReference type="ARBA" id="ARBA00007637"/>
    </source>
</evidence>
<comment type="caution">
    <text evidence="5">The sequence shown here is derived from an EMBL/GenBank/DDBJ whole genome shotgun (WGS) entry which is preliminary data.</text>
</comment>
<proteinExistence type="inferred from homology"/>
<dbReference type="SUPFAM" id="SSF51735">
    <property type="entry name" value="NAD(P)-binding Rossmann-fold domains"/>
    <property type="match status" value="1"/>
</dbReference>
<evidence type="ECO:0000259" key="4">
    <source>
        <dbReference type="Pfam" id="PF01370"/>
    </source>
</evidence>
<dbReference type="Proteomes" id="UP001255601">
    <property type="component" value="Unassembled WGS sequence"/>
</dbReference>
<evidence type="ECO:0000256" key="3">
    <source>
        <dbReference type="ARBA" id="ARBA00023027"/>
    </source>
</evidence>
<accession>A0AAJ2BFL7</accession>
<gene>
    <name evidence="5" type="ORF">QE369_002156</name>
</gene>
<dbReference type="Gene3D" id="3.40.50.720">
    <property type="entry name" value="NAD(P)-binding Rossmann-like Domain"/>
    <property type="match status" value="1"/>
</dbReference>
<keyword evidence="3" id="KW-0520">NAD</keyword>
<dbReference type="PANTHER" id="PTHR43103">
    <property type="entry name" value="NUCLEOSIDE-DIPHOSPHATE-SUGAR EPIMERASE"/>
    <property type="match status" value="1"/>
</dbReference>
<comment type="similarity">
    <text evidence="1">Belongs to the NAD(P)-dependent epimerase/dehydratase family.</text>
</comment>
<dbReference type="AlphaFoldDB" id="A0AAJ2BFL7"/>
<feature type="domain" description="NAD-dependent epimerase/dehydratase" evidence="4">
    <location>
        <begin position="6"/>
        <end position="163"/>
    </location>
</feature>
<dbReference type="PANTHER" id="PTHR43103:SF5">
    <property type="entry name" value="4-EPIMERASE, PUTATIVE (AFU_ORTHOLOGUE AFUA_7G00360)-RELATED"/>
    <property type="match status" value="1"/>
</dbReference>
<name>A0AAJ2BFL7_9HYPH</name>
<organism evidence="5 6">
    <name type="scientific">Agrobacterium larrymoorei</name>
    <dbReference type="NCBI Taxonomy" id="160699"/>
    <lineage>
        <taxon>Bacteria</taxon>
        <taxon>Pseudomonadati</taxon>
        <taxon>Pseudomonadota</taxon>
        <taxon>Alphaproteobacteria</taxon>
        <taxon>Hyphomicrobiales</taxon>
        <taxon>Rhizobiaceae</taxon>
        <taxon>Rhizobium/Agrobacterium group</taxon>
        <taxon>Agrobacterium</taxon>
    </lineage>
</organism>
<dbReference type="Pfam" id="PF01370">
    <property type="entry name" value="Epimerase"/>
    <property type="match status" value="1"/>
</dbReference>
<sequence length="266" mass="29549">MMKRLLITGAGGQLGRMLRGRLGKVAEIVRLSDVAEIAPPAGPHEEVVRCALEDAEAVHDLVKDCDGIVHLGGISVEKAYDPIEDANLRGVYNLYEAARANGKPRILFASTNHTIGYYPQGTQLTADMPFLPDGLYGVSKIFGEAMASLYHSKFSQETAIVRIGSCTEKPMDWRMLSTWLSHDDFVSLIEAVFRVPKLGCPVIWGVSANDDAWWDNYDVDFLGWQRRDNAARFREEIERTVPRPNSEAAIAKYQGGVFIDEPIHKA</sequence>
<dbReference type="RefSeq" id="WP_309770846.1">
    <property type="nucleotide sequence ID" value="NZ_JAVIZC010000003.1"/>
</dbReference>
<dbReference type="InterPro" id="IPR001509">
    <property type="entry name" value="Epimerase_deHydtase"/>
</dbReference>
<dbReference type="InterPro" id="IPR036291">
    <property type="entry name" value="NAD(P)-bd_dom_sf"/>
</dbReference>
<dbReference type="GO" id="GO:0050388">
    <property type="term" value="F:uronate dehydrogenase activity"/>
    <property type="evidence" value="ECO:0007669"/>
    <property type="project" value="UniProtKB-EC"/>
</dbReference>
<evidence type="ECO:0000313" key="5">
    <source>
        <dbReference type="EMBL" id="MDR6101959.1"/>
    </source>
</evidence>
<protein>
    <submittedName>
        <fullName evidence="5">Uronate dehydrogenase</fullName>
        <ecNumber evidence="5">1.1.1.203</ecNumber>
    </submittedName>
</protein>
<evidence type="ECO:0000313" key="6">
    <source>
        <dbReference type="Proteomes" id="UP001255601"/>
    </source>
</evidence>
<dbReference type="EC" id="1.1.1.203" evidence="5"/>
<keyword evidence="2 5" id="KW-0560">Oxidoreductase</keyword>
<reference evidence="5" key="1">
    <citation type="submission" date="2023-08" db="EMBL/GenBank/DDBJ databases">
        <title>Functional and genomic diversity of the sorghum phyllosphere microbiome.</title>
        <authorList>
            <person name="Shade A."/>
        </authorList>
    </citation>
    <scope>NUCLEOTIDE SEQUENCE</scope>
    <source>
        <strain evidence="5">SORGH_AS_0974</strain>
    </source>
</reference>